<evidence type="ECO:0000313" key="7">
    <source>
        <dbReference type="EMBL" id="KAB0792172.1"/>
    </source>
</evidence>
<dbReference type="InParanoid" id="A0A5N4A4E4"/>
<feature type="active site" description="Proton acceptor" evidence="2">
    <location>
        <position position="601"/>
    </location>
</feature>
<keyword evidence="8" id="KW-1185">Reference proteome</keyword>
<comment type="caution">
    <text evidence="7">The sequence shown here is derived from an EMBL/GenBank/DDBJ whole genome shotgun (WGS) entry which is preliminary data.</text>
</comment>
<keyword evidence="3" id="KW-0274">FAD</keyword>
<evidence type="ECO:0000256" key="2">
    <source>
        <dbReference type="PIRSR" id="PIRSR000137-1"/>
    </source>
</evidence>
<dbReference type="PROSITE" id="PS00623">
    <property type="entry name" value="GMC_OXRED_1"/>
    <property type="match status" value="1"/>
</dbReference>
<name>A0A5N4A4E4_PHOPY</name>
<dbReference type="AlphaFoldDB" id="A0A5N4A4E4"/>
<dbReference type="PROSITE" id="PS00624">
    <property type="entry name" value="GMC_OXRED_2"/>
    <property type="match status" value="1"/>
</dbReference>
<feature type="active site" description="Proton donor" evidence="2">
    <location>
        <position position="557"/>
    </location>
</feature>
<evidence type="ECO:0000256" key="3">
    <source>
        <dbReference type="RuleBase" id="RU003968"/>
    </source>
</evidence>
<dbReference type="Proteomes" id="UP000327044">
    <property type="component" value="Unassembled WGS sequence"/>
</dbReference>
<evidence type="ECO:0000313" key="8">
    <source>
        <dbReference type="Proteomes" id="UP000327044"/>
    </source>
</evidence>
<protein>
    <recommendedName>
        <fullName evidence="5 6">Glucose-methanol-choline oxidoreductase N-terminal domain-containing protein</fullName>
    </recommendedName>
</protein>
<feature type="domain" description="Glucose-methanol-choline oxidoreductase N-terminal" evidence="5">
    <location>
        <begin position="154"/>
        <end position="177"/>
    </location>
</feature>
<reference evidence="7 8" key="1">
    <citation type="journal article" date="2018" name="Elife">
        <title>Firefly genomes illuminate parallel origins of bioluminescence in beetles.</title>
        <authorList>
            <person name="Fallon T.R."/>
            <person name="Lower S.E."/>
            <person name="Chang C.H."/>
            <person name="Bessho-Uehara M."/>
            <person name="Martin G.J."/>
            <person name="Bewick A.J."/>
            <person name="Behringer M."/>
            <person name="Debat H.J."/>
            <person name="Wong I."/>
            <person name="Day J.C."/>
            <person name="Suvorov A."/>
            <person name="Silva C.J."/>
            <person name="Stanger-Hall K.F."/>
            <person name="Hall D.W."/>
            <person name="Schmitz R.J."/>
            <person name="Nelson D.R."/>
            <person name="Lewis S.M."/>
            <person name="Shigenobu S."/>
            <person name="Bybee S.M."/>
            <person name="Larracuente A.M."/>
            <person name="Oba Y."/>
            <person name="Weng J.K."/>
        </authorList>
    </citation>
    <scope>NUCLEOTIDE SEQUENCE [LARGE SCALE GENOMIC DNA]</scope>
    <source>
        <strain evidence="7">1611_PpyrPB1</strain>
        <tissue evidence="7">Whole body</tissue>
    </source>
</reference>
<dbReference type="Gene3D" id="3.30.560.10">
    <property type="entry name" value="Glucose Oxidase, domain 3"/>
    <property type="match status" value="1"/>
</dbReference>
<dbReference type="PANTHER" id="PTHR11552:SF158">
    <property type="entry name" value="GH23626P-RELATED"/>
    <property type="match status" value="1"/>
</dbReference>
<dbReference type="Pfam" id="PF05199">
    <property type="entry name" value="GMC_oxred_C"/>
    <property type="match status" value="1"/>
</dbReference>
<evidence type="ECO:0000256" key="4">
    <source>
        <dbReference type="SAM" id="SignalP"/>
    </source>
</evidence>
<dbReference type="InterPro" id="IPR036188">
    <property type="entry name" value="FAD/NAD-bd_sf"/>
</dbReference>
<dbReference type="GO" id="GO:0050660">
    <property type="term" value="F:flavin adenine dinucleotide binding"/>
    <property type="evidence" value="ECO:0007669"/>
    <property type="project" value="InterPro"/>
</dbReference>
<keyword evidence="4" id="KW-0732">Signal</keyword>
<dbReference type="InterPro" id="IPR012132">
    <property type="entry name" value="GMC_OxRdtase"/>
</dbReference>
<accession>A0A5N4A4E4</accession>
<dbReference type="EMBL" id="VVIM01000010">
    <property type="protein sequence ID" value="KAB0792172.1"/>
    <property type="molecule type" value="Genomic_DNA"/>
</dbReference>
<keyword evidence="3" id="KW-0285">Flavoprotein</keyword>
<sequence length="620" mass="69157">MVYPWNMKLLENALGALLCSFLVLSVEQDDKNGTIRNLAKIIREEASKAYKRALPKDAFQYAPKEEGTADYGTFDHIIVGAGSAGAVIASRLSEDASRNVLVLEAGGYSNNFSDVPAMLAYLNGLGEYNWGYLSVPQNTSCLALKNHQCIMYRGKGVGGSSMINALLYVRGNQMDYDNWYGEGNDGWSYRDVLPYFKKSEDFPEGDLKYHGKSGNLKVEVPRPESPQIDAFLEANKYLGRKELDYNGEEQLGYARTQLNIDHGKRASSGYAFLCPAKNRTNLKILTQSYATKIEIDERKRAVGVRFTKDGHTYLAKSRQDIVISAGAFGSPQLLMLSGIGPREQLQRLGIDVIQDLPVGEQLLDHTSFFNLNFATNHSEQVNSLEKNVGDYLNGTGVLINPFNLPTVVFMQTKNAKTPGVPDFEALMIPSISSSEVTAKFWNIREELIARNGNPQSEFSMLGVLLHPKSRGYLRLKSQNPFDYPIINPNWLSDPKDEDIDVLYEGIKMILEMVDTPPFQKLNTRLKHEPLSTCKSYQYLSREYWHCFIRHFSTAIFHPIATCKMGTHPSRGAVVSPELKVFGVSNLRVADTSVFPLTTSGHTNAPAMMAGEKAADLIKHQ</sequence>
<dbReference type="InterPro" id="IPR007867">
    <property type="entry name" value="GMC_OxRtase_C"/>
</dbReference>
<evidence type="ECO:0000256" key="1">
    <source>
        <dbReference type="ARBA" id="ARBA00010790"/>
    </source>
</evidence>
<feature type="domain" description="Glucose-methanol-choline oxidoreductase N-terminal" evidence="6">
    <location>
        <begin position="326"/>
        <end position="340"/>
    </location>
</feature>
<proteinExistence type="inferred from homology"/>
<dbReference type="InterPro" id="IPR000172">
    <property type="entry name" value="GMC_OxRdtase_N"/>
</dbReference>
<feature type="signal peptide" evidence="4">
    <location>
        <begin position="1"/>
        <end position="28"/>
    </location>
</feature>
<gene>
    <name evidence="7" type="ORF">PPYR_14131</name>
</gene>
<dbReference type="PIRSF" id="PIRSF000137">
    <property type="entry name" value="Alcohol_oxidase"/>
    <property type="match status" value="1"/>
</dbReference>
<dbReference type="Gene3D" id="3.50.50.60">
    <property type="entry name" value="FAD/NAD(P)-binding domain"/>
    <property type="match status" value="1"/>
</dbReference>
<dbReference type="PANTHER" id="PTHR11552">
    <property type="entry name" value="GLUCOSE-METHANOL-CHOLINE GMC OXIDOREDUCTASE"/>
    <property type="match status" value="1"/>
</dbReference>
<dbReference type="SUPFAM" id="SSF51905">
    <property type="entry name" value="FAD/NAD(P)-binding domain"/>
    <property type="match status" value="1"/>
</dbReference>
<dbReference type="Pfam" id="PF00732">
    <property type="entry name" value="GMC_oxred_N"/>
    <property type="match status" value="1"/>
</dbReference>
<evidence type="ECO:0000259" key="6">
    <source>
        <dbReference type="PROSITE" id="PS00624"/>
    </source>
</evidence>
<dbReference type="SUPFAM" id="SSF54373">
    <property type="entry name" value="FAD-linked reductases, C-terminal domain"/>
    <property type="match status" value="1"/>
</dbReference>
<evidence type="ECO:0000259" key="5">
    <source>
        <dbReference type="PROSITE" id="PS00623"/>
    </source>
</evidence>
<dbReference type="GO" id="GO:0016614">
    <property type="term" value="F:oxidoreductase activity, acting on CH-OH group of donors"/>
    <property type="evidence" value="ECO:0007669"/>
    <property type="project" value="InterPro"/>
</dbReference>
<comment type="similarity">
    <text evidence="1 3">Belongs to the GMC oxidoreductase family.</text>
</comment>
<feature type="chain" id="PRO_5024309683" description="Glucose-methanol-choline oxidoreductase N-terminal domain-containing protein" evidence="4">
    <location>
        <begin position="29"/>
        <end position="620"/>
    </location>
</feature>
<organism evidence="7 8">
    <name type="scientific">Photinus pyralis</name>
    <name type="common">Common eastern firefly</name>
    <name type="synonym">Lampyris pyralis</name>
    <dbReference type="NCBI Taxonomy" id="7054"/>
    <lineage>
        <taxon>Eukaryota</taxon>
        <taxon>Metazoa</taxon>
        <taxon>Ecdysozoa</taxon>
        <taxon>Arthropoda</taxon>
        <taxon>Hexapoda</taxon>
        <taxon>Insecta</taxon>
        <taxon>Pterygota</taxon>
        <taxon>Neoptera</taxon>
        <taxon>Endopterygota</taxon>
        <taxon>Coleoptera</taxon>
        <taxon>Polyphaga</taxon>
        <taxon>Elateriformia</taxon>
        <taxon>Elateroidea</taxon>
        <taxon>Lampyridae</taxon>
        <taxon>Lampyrinae</taxon>
        <taxon>Photinus</taxon>
    </lineage>
</organism>